<accession>A0AAW1LVF0</accession>
<reference evidence="1 2" key="1">
    <citation type="journal article" date="2024" name="BMC Genomics">
        <title>De novo assembly and annotation of Popillia japonica's genome with initial clues to its potential as an invasive pest.</title>
        <authorList>
            <person name="Cucini C."/>
            <person name="Boschi S."/>
            <person name="Funari R."/>
            <person name="Cardaioli E."/>
            <person name="Iannotti N."/>
            <person name="Marturano G."/>
            <person name="Paoli F."/>
            <person name="Bruttini M."/>
            <person name="Carapelli A."/>
            <person name="Frati F."/>
            <person name="Nardi F."/>
        </authorList>
    </citation>
    <scope>NUCLEOTIDE SEQUENCE [LARGE SCALE GENOMIC DNA]</scope>
    <source>
        <strain evidence="1">DMR45628</strain>
    </source>
</reference>
<name>A0AAW1LVF0_POPJA</name>
<proteinExistence type="predicted"/>
<protein>
    <submittedName>
        <fullName evidence="1">Uncharacterized protein</fullName>
    </submittedName>
</protein>
<organism evidence="1 2">
    <name type="scientific">Popillia japonica</name>
    <name type="common">Japanese beetle</name>
    <dbReference type="NCBI Taxonomy" id="7064"/>
    <lineage>
        <taxon>Eukaryota</taxon>
        <taxon>Metazoa</taxon>
        <taxon>Ecdysozoa</taxon>
        <taxon>Arthropoda</taxon>
        <taxon>Hexapoda</taxon>
        <taxon>Insecta</taxon>
        <taxon>Pterygota</taxon>
        <taxon>Neoptera</taxon>
        <taxon>Endopterygota</taxon>
        <taxon>Coleoptera</taxon>
        <taxon>Polyphaga</taxon>
        <taxon>Scarabaeiformia</taxon>
        <taxon>Scarabaeidae</taxon>
        <taxon>Rutelinae</taxon>
        <taxon>Popillia</taxon>
    </lineage>
</organism>
<keyword evidence="2" id="KW-1185">Reference proteome</keyword>
<gene>
    <name evidence="1" type="ORF">QE152_g10480</name>
</gene>
<sequence length="145" mass="16857">MSIILSNKNSSISCKLCREKFRKTQLSHIETQTSPQISQHEFVREETPTLPCPKNLLCERGYHQGRCEESVRRKLTVVCDEHCDCRENRMVNGYGDESVWPGQAVRFCEEVSPREEDFLGMIRLDLDISDDNATYREIVLENFIV</sequence>
<evidence type="ECO:0000313" key="2">
    <source>
        <dbReference type="Proteomes" id="UP001458880"/>
    </source>
</evidence>
<dbReference type="EMBL" id="JASPKY010000096">
    <property type="protein sequence ID" value="KAK9737718.1"/>
    <property type="molecule type" value="Genomic_DNA"/>
</dbReference>
<dbReference type="Proteomes" id="UP001458880">
    <property type="component" value="Unassembled WGS sequence"/>
</dbReference>
<evidence type="ECO:0000313" key="1">
    <source>
        <dbReference type="EMBL" id="KAK9737718.1"/>
    </source>
</evidence>
<comment type="caution">
    <text evidence="1">The sequence shown here is derived from an EMBL/GenBank/DDBJ whole genome shotgun (WGS) entry which is preliminary data.</text>
</comment>
<dbReference type="AlphaFoldDB" id="A0AAW1LVF0"/>